<dbReference type="PROSITE" id="PS51755">
    <property type="entry name" value="OMPR_PHOB"/>
    <property type="match status" value="1"/>
</dbReference>
<organism evidence="5 6">
    <name type="scientific">Pseudoalteromonas tunicata D2</name>
    <dbReference type="NCBI Taxonomy" id="87626"/>
    <lineage>
        <taxon>Bacteria</taxon>
        <taxon>Pseudomonadati</taxon>
        <taxon>Pseudomonadota</taxon>
        <taxon>Gammaproteobacteria</taxon>
        <taxon>Alteromonadales</taxon>
        <taxon>Pseudoalteromonadaceae</taxon>
        <taxon>Pseudoalteromonas</taxon>
    </lineage>
</organism>
<dbReference type="OrthoDB" id="6296073at2"/>
<dbReference type="GO" id="GO:0000160">
    <property type="term" value="P:phosphorelay signal transduction system"/>
    <property type="evidence" value="ECO:0007669"/>
    <property type="project" value="InterPro"/>
</dbReference>
<dbReference type="SUPFAM" id="SSF46894">
    <property type="entry name" value="C-terminal effector domain of the bipartite response regulators"/>
    <property type="match status" value="1"/>
</dbReference>
<dbReference type="InterPro" id="IPR016032">
    <property type="entry name" value="Sig_transdc_resp-reg_C-effctor"/>
</dbReference>
<dbReference type="InterPro" id="IPR001867">
    <property type="entry name" value="OmpR/PhoB-type_DNA-bd"/>
</dbReference>
<accession>A4C973</accession>
<dbReference type="Proteomes" id="UP000006201">
    <property type="component" value="Unassembled WGS sequence"/>
</dbReference>
<dbReference type="eggNOG" id="COG3710">
    <property type="taxonomic scope" value="Bacteria"/>
</dbReference>
<dbReference type="AlphaFoldDB" id="A4C973"/>
<evidence type="ECO:0000259" key="4">
    <source>
        <dbReference type="PROSITE" id="PS51755"/>
    </source>
</evidence>
<reference evidence="5 6" key="1">
    <citation type="submission" date="2006-02" db="EMBL/GenBank/DDBJ databases">
        <authorList>
            <person name="Moran M.A."/>
            <person name="Kjelleberg S."/>
            <person name="Egan S."/>
            <person name="Saunders N."/>
            <person name="Thomas T."/>
            <person name="Ferriera S."/>
            <person name="Johnson J."/>
            <person name="Kravitz S."/>
            <person name="Halpern A."/>
            <person name="Remington K."/>
            <person name="Beeson K."/>
            <person name="Tran B."/>
            <person name="Rogers Y.-H."/>
            <person name="Friedman R."/>
            <person name="Venter J.C."/>
        </authorList>
    </citation>
    <scope>NUCLEOTIDE SEQUENCE [LARGE SCALE GENOMIC DNA]</scope>
    <source>
        <strain evidence="5 6">D2</strain>
    </source>
</reference>
<dbReference type="SUPFAM" id="SSF82171">
    <property type="entry name" value="DPP6 N-terminal domain-like"/>
    <property type="match status" value="1"/>
</dbReference>
<dbReference type="CDD" id="cd00383">
    <property type="entry name" value="trans_reg_C"/>
    <property type="match status" value="1"/>
</dbReference>
<evidence type="ECO:0000256" key="2">
    <source>
        <dbReference type="PROSITE-ProRule" id="PRU01091"/>
    </source>
</evidence>
<evidence type="ECO:0000313" key="5">
    <source>
        <dbReference type="EMBL" id="EAR29138.1"/>
    </source>
</evidence>
<feature type="DNA-binding region" description="OmpR/PhoB-type" evidence="2">
    <location>
        <begin position="4"/>
        <end position="102"/>
    </location>
</feature>
<dbReference type="GO" id="GO:0006355">
    <property type="term" value="P:regulation of DNA-templated transcription"/>
    <property type="evidence" value="ECO:0007669"/>
    <property type="project" value="InterPro"/>
</dbReference>
<evidence type="ECO:0000256" key="1">
    <source>
        <dbReference type="ARBA" id="ARBA00023125"/>
    </source>
</evidence>
<gene>
    <name evidence="5" type="ORF">PTD2_08839</name>
</gene>
<dbReference type="HOGENOM" id="CLU_387258_0_0_6"/>
<dbReference type="InterPro" id="IPR036388">
    <property type="entry name" value="WH-like_DNA-bd_sf"/>
</dbReference>
<feature type="domain" description="OmpR/PhoB-type" evidence="4">
    <location>
        <begin position="4"/>
        <end position="102"/>
    </location>
</feature>
<dbReference type="SMART" id="SM00862">
    <property type="entry name" value="Trans_reg_C"/>
    <property type="match status" value="1"/>
</dbReference>
<dbReference type="STRING" id="87626.PTD2_08839"/>
<comment type="caution">
    <text evidence="5">The sequence shown here is derived from an EMBL/GenBank/DDBJ whole genome shotgun (WGS) entry which is preliminary data.</text>
</comment>
<evidence type="ECO:0000256" key="3">
    <source>
        <dbReference type="SAM" id="Phobius"/>
    </source>
</evidence>
<sequence length="713" mass="81468">MDLIVALKFGPWSLEPHRCLLTSSDIEKELDPLSYKLLSYFLACGNKITTRDELAEHVWGQRYVDDNAIYRAISELRKHLHHPDYTQPFIKTHHKKGYSFTARVSAHHQEPLLNEVINDLPANIELLEQSVLANEPELVAVKKSSMQRYVVAGFAFLLCIGVLAWGIFASQTMPTTQQAPLLTQAHGDDKLGDSIHNPSITWEPGAEYNPLISFDQAFFAYRNNLNGLDHSYVQRVSDQYKIQLTYRDKNIDVLSWQAQSHQLLAAVSDELSCDFVVFNIASFPDLIEPTVLIPCGRLLNNSAQLSANNQYLYYVKPIQRLIKTSIYRYDLASGSEIELIPPRDLYGEVLHFELSKDESKIALFTADFKTPMHVGLFNLESMSYQTLLNLEHNYYGFAMDWTLDDQELMIADQNNFYHINVHSLVVRKTELASNLNPYYLEYESSNSLLYTPFIERHAGLVQFTDLFSGTPTAGGIPIYQSDMHSYNPVVSKHSGIFFASNRTGTHELWQGGQGELKKISNLNDIDGVLGPIRESTSGDYVLFKQRERLKLIRLSDQELIEINELPDKVCRYYWSDNTIIYSLDTPDSSQIWQFDLVLRKHQLLAENGGRSLLVNELGKVFYIESNVLINIETNERLTLNLPSFDPNFSIMTAQYLYVHDAIQFIYRVNLLTGDVNKDSLVISPGEMTINQHNNSVIITKFTLADTSIKRMVW</sequence>
<protein>
    <submittedName>
        <fullName evidence="5">Putative transcriptional regulator</fullName>
    </submittedName>
</protein>
<keyword evidence="3" id="KW-0812">Transmembrane</keyword>
<keyword evidence="1 2" id="KW-0238">DNA-binding</keyword>
<proteinExistence type="predicted"/>
<dbReference type="EMBL" id="AAOH01000003">
    <property type="protein sequence ID" value="EAR29138.1"/>
    <property type="molecule type" value="Genomic_DNA"/>
</dbReference>
<dbReference type="Gene3D" id="1.10.10.10">
    <property type="entry name" value="Winged helix-like DNA-binding domain superfamily/Winged helix DNA-binding domain"/>
    <property type="match status" value="1"/>
</dbReference>
<dbReference type="Pfam" id="PF00486">
    <property type="entry name" value="Trans_reg_C"/>
    <property type="match status" value="1"/>
</dbReference>
<dbReference type="GO" id="GO:0003677">
    <property type="term" value="F:DNA binding"/>
    <property type="evidence" value="ECO:0007669"/>
    <property type="project" value="UniProtKB-UniRule"/>
</dbReference>
<name>A4C973_9GAMM</name>
<dbReference type="RefSeq" id="WP_009838399.1">
    <property type="nucleotide sequence ID" value="NZ_AAOH01000003.1"/>
</dbReference>
<evidence type="ECO:0000313" key="6">
    <source>
        <dbReference type="Proteomes" id="UP000006201"/>
    </source>
</evidence>
<keyword evidence="3" id="KW-1133">Transmembrane helix</keyword>
<keyword evidence="6" id="KW-1185">Reference proteome</keyword>
<keyword evidence="3" id="KW-0472">Membrane</keyword>
<feature type="transmembrane region" description="Helical" evidence="3">
    <location>
        <begin position="149"/>
        <end position="168"/>
    </location>
</feature>